<proteinExistence type="predicted"/>
<accession>A0A154PEB0</accession>
<name>A0A154PEB0_DUFNO</name>
<dbReference type="AlphaFoldDB" id="A0A154PEB0"/>
<keyword evidence="2" id="KW-1185">Reference proteome</keyword>
<reference evidence="1 2" key="1">
    <citation type="submission" date="2015-07" db="EMBL/GenBank/DDBJ databases">
        <title>The genome of Dufourea novaeangliae.</title>
        <authorList>
            <person name="Pan H."/>
            <person name="Kapheim K."/>
        </authorList>
    </citation>
    <scope>NUCLEOTIDE SEQUENCE [LARGE SCALE GENOMIC DNA]</scope>
    <source>
        <strain evidence="1">0120121106</strain>
        <tissue evidence="1">Whole body</tissue>
    </source>
</reference>
<evidence type="ECO:0000313" key="2">
    <source>
        <dbReference type="Proteomes" id="UP000076502"/>
    </source>
</evidence>
<evidence type="ECO:0000313" key="1">
    <source>
        <dbReference type="EMBL" id="KZC10199.1"/>
    </source>
</evidence>
<organism evidence="1 2">
    <name type="scientific">Dufourea novaeangliae</name>
    <name type="common">Sweat bee</name>
    <dbReference type="NCBI Taxonomy" id="178035"/>
    <lineage>
        <taxon>Eukaryota</taxon>
        <taxon>Metazoa</taxon>
        <taxon>Ecdysozoa</taxon>
        <taxon>Arthropoda</taxon>
        <taxon>Hexapoda</taxon>
        <taxon>Insecta</taxon>
        <taxon>Pterygota</taxon>
        <taxon>Neoptera</taxon>
        <taxon>Endopterygota</taxon>
        <taxon>Hymenoptera</taxon>
        <taxon>Apocrita</taxon>
        <taxon>Aculeata</taxon>
        <taxon>Apoidea</taxon>
        <taxon>Anthophila</taxon>
        <taxon>Halictidae</taxon>
        <taxon>Rophitinae</taxon>
        <taxon>Dufourea</taxon>
    </lineage>
</organism>
<gene>
    <name evidence="1" type="ORF">WN55_01182</name>
</gene>
<protein>
    <submittedName>
        <fullName evidence="1">Uncharacterized protein</fullName>
    </submittedName>
</protein>
<dbReference type="EMBL" id="KQ434886">
    <property type="protein sequence ID" value="KZC10199.1"/>
    <property type="molecule type" value="Genomic_DNA"/>
</dbReference>
<sequence length="54" mass="6085">MSLRLGAERKNREKRKTDACMYITVGNEEDGERKTGNEACALRNAKVNETSLLI</sequence>
<dbReference type="Proteomes" id="UP000076502">
    <property type="component" value="Unassembled WGS sequence"/>
</dbReference>